<dbReference type="Proteomes" id="UP000250143">
    <property type="component" value="Chromosome"/>
</dbReference>
<comment type="similarity">
    <text evidence="2 11">Belongs to the shikimate kinase family.</text>
</comment>
<dbReference type="EMBL" id="CP023566">
    <property type="protein sequence ID" value="AWZ40048.1"/>
    <property type="molecule type" value="Genomic_DNA"/>
</dbReference>
<evidence type="ECO:0000256" key="1">
    <source>
        <dbReference type="ARBA" id="ARBA00004842"/>
    </source>
</evidence>
<dbReference type="GO" id="GO:0005829">
    <property type="term" value="C:cytosol"/>
    <property type="evidence" value="ECO:0007669"/>
    <property type="project" value="TreeGrafter"/>
</dbReference>
<comment type="function">
    <text evidence="11">Catalyzes the specific phosphorylation of the 3-hydroxyl group of shikimic acid using ATP as a cosubstrate.</text>
</comment>
<dbReference type="InterPro" id="IPR000623">
    <property type="entry name" value="Shikimate_kinase/TSH1"/>
</dbReference>
<accession>A0AAD0L2W4</accession>
<comment type="subunit">
    <text evidence="11">Monomer.</text>
</comment>
<feature type="binding site" evidence="11">
    <location>
        <position position="32"/>
    </location>
    <ligand>
        <name>substrate</name>
    </ligand>
</feature>
<keyword evidence="4 11" id="KW-0028">Amino-acid biosynthesis</keyword>
<dbReference type="RefSeq" id="WP_112193933.1">
    <property type="nucleotide sequence ID" value="NZ_CP023565.1"/>
</dbReference>
<name>A0AAD0L2W4_9LACO</name>
<evidence type="ECO:0000256" key="3">
    <source>
        <dbReference type="ARBA" id="ARBA00012154"/>
    </source>
</evidence>
<keyword evidence="7 11" id="KW-0418">Kinase</keyword>
<dbReference type="EMBL" id="CP023565">
    <property type="protein sequence ID" value="AWZ39077.1"/>
    <property type="molecule type" value="Genomic_DNA"/>
</dbReference>
<comment type="subcellular location">
    <subcellularLocation>
        <location evidence="11">Cytoplasm</location>
    </subcellularLocation>
</comment>
<feature type="binding site" evidence="11">
    <location>
        <position position="77"/>
    </location>
    <ligand>
        <name>substrate</name>
    </ligand>
</feature>
<keyword evidence="11" id="KW-0479">Metal-binding</keyword>
<gene>
    <name evidence="11" type="primary">aroK</name>
    <name evidence="13" type="ORF">CPQ89_02820</name>
    <name evidence="12" type="ORF">CPS94_09150</name>
</gene>
<comment type="caution">
    <text evidence="11">Lacks conserved residue(s) required for the propagation of feature annotation.</text>
</comment>
<evidence type="ECO:0000313" key="15">
    <source>
        <dbReference type="Proteomes" id="UP000250153"/>
    </source>
</evidence>
<dbReference type="CDD" id="cd00464">
    <property type="entry name" value="SK"/>
    <property type="match status" value="1"/>
</dbReference>
<dbReference type="GO" id="GO:0004765">
    <property type="term" value="F:shikimate kinase activity"/>
    <property type="evidence" value="ECO:0007669"/>
    <property type="project" value="UniProtKB-UniRule"/>
</dbReference>
<keyword evidence="9 11" id="KW-0057">Aromatic amino acid biosynthesis</keyword>
<dbReference type="GeneID" id="48467315"/>
<dbReference type="InterPro" id="IPR027417">
    <property type="entry name" value="P-loop_NTPase"/>
</dbReference>
<keyword evidence="5 11" id="KW-0808">Transferase</keyword>
<sequence>MDLILIGFMGSGKSTVGKLLAKKLNLNFYDLDVEIGKACDAEIKTIFKKFGERYFRELESKVLRKLIREDGILSTGGGTVMFNEQYLKNSGAQIILLEADINSIDKRLNFDQERPLATNLNIKELYALKMQRQEQYLRCADKIFYTNTLTPEEIVNEIINNSAIYPK</sequence>
<keyword evidence="8 11" id="KW-0067">ATP-binding</keyword>
<keyword evidence="14" id="KW-1185">Reference proteome</keyword>
<reference evidence="14 15" key="1">
    <citation type="submission" date="2017-09" db="EMBL/GenBank/DDBJ databases">
        <title>Predominant Lactobacillus spp. isolated from feces of mice subjected to short-term calorie restriction.</title>
        <authorList>
            <person name="Zhang C."/>
            <person name="Zhao L."/>
            <person name="Pan F."/>
        </authorList>
    </citation>
    <scope>NUCLEOTIDE SEQUENCE [LARGE SCALE GENOMIC DNA]</scope>
    <source>
        <strain evidence="13 14">CR141</strain>
        <strain evidence="12 15">CR147</strain>
    </source>
</reference>
<evidence type="ECO:0000256" key="10">
    <source>
        <dbReference type="ARBA" id="ARBA00048567"/>
    </source>
</evidence>
<dbReference type="GO" id="GO:0009073">
    <property type="term" value="P:aromatic amino acid family biosynthetic process"/>
    <property type="evidence" value="ECO:0007669"/>
    <property type="project" value="UniProtKB-KW"/>
</dbReference>
<dbReference type="GO" id="GO:0000287">
    <property type="term" value="F:magnesium ion binding"/>
    <property type="evidence" value="ECO:0007669"/>
    <property type="project" value="UniProtKB-UniRule"/>
</dbReference>
<dbReference type="PROSITE" id="PS01128">
    <property type="entry name" value="SHIKIMATE_KINASE"/>
    <property type="match status" value="1"/>
</dbReference>
<dbReference type="GO" id="GO:0008652">
    <property type="term" value="P:amino acid biosynthetic process"/>
    <property type="evidence" value="ECO:0007669"/>
    <property type="project" value="UniProtKB-KW"/>
</dbReference>
<dbReference type="EC" id="2.7.1.71" evidence="3 11"/>
<comment type="catalytic activity">
    <reaction evidence="10 11">
        <text>shikimate + ATP = 3-phosphoshikimate + ADP + H(+)</text>
        <dbReference type="Rhea" id="RHEA:13121"/>
        <dbReference type="ChEBI" id="CHEBI:15378"/>
        <dbReference type="ChEBI" id="CHEBI:30616"/>
        <dbReference type="ChEBI" id="CHEBI:36208"/>
        <dbReference type="ChEBI" id="CHEBI:145989"/>
        <dbReference type="ChEBI" id="CHEBI:456216"/>
        <dbReference type="EC" id="2.7.1.71"/>
    </reaction>
</comment>
<feature type="binding site" evidence="11">
    <location>
        <position position="114"/>
    </location>
    <ligand>
        <name>ATP</name>
        <dbReference type="ChEBI" id="CHEBI:30616"/>
    </ligand>
</feature>
<comment type="cofactor">
    <cofactor evidence="11">
        <name>Mg(2+)</name>
        <dbReference type="ChEBI" id="CHEBI:18420"/>
    </cofactor>
    <text evidence="11">Binds 1 Mg(2+) ion per subunit.</text>
</comment>
<organism evidence="12 15">
    <name type="scientific">Ligilactobacillus murinus</name>
    <dbReference type="NCBI Taxonomy" id="1622"/>
    <lineage>
        <taxon>Bacteria</taxon>
        <taxon>Bacillati</taxon>
        <taxon>Bacillota</taxon>
        <taxon>Bacilli</taxon>
        <taxon>Lactobacillales</taxon>
        <taxon>Lactobacillaceae</taxon>
        <taxon>Ligilactobacillus</taxon>
    </lineage>
</organism>
<evidence type="ECO:0000256" key="11">
    <source>
        <dbReference type="HAMAP-Rule" id="MF_00109"/>
    </source>
</evidence>
<dbReference type="Gene3D" id="3.40.50.300">
    <property type="entry name" value="P-loop containing nucleotide triphosphate hydrolases"/>
    <property type="match status" value="1"/>
</dbReference>
<evidence type="ECO:0000256" key="4">
    <source>
        <dbReference type="ARBA" id="ARBA00022605"/>
    </source>
</evidence>
<comment type="pathway">
    <text evidence="1 11">Metabolic intermediate biosynthesis; chorismate biosynthesis; chorismate from D-erythrose 4-phosphate and phosphoenolpyruvate: step 5/7.</text>
</comment>
<feature type="binding site" evidence="11">
    <location>
        <position position="132"/>
    </location>
    <ligand>
        <name>substrate</name>
    </ligand>
</feature>
<dbReference type="HAMAP" id="MF_00109">
    <property type="entry name" value="Shikimate_kinase"/>
    <property type="match status" value="1"/>
</dbReference>
<evidence type="ECO:0000313" key="14">
    <source>
        <dbReference type="Proteomes" id="UP000250143"/>
    </source>
</evidence>
<feature type="binding site" evidence="11">
    <location>
        <begin position="10"/>
        <end position="15"/>
    </location>
    <ligand>
        <name>ATP</name>
        <dbReference type="ChEBI" id="CHEBI:30616"/>
    </ligand>
</feature>
<dbReference type="PANTHER" id="PTHR21087:SF16">
    <property type="entry name" value="SHIKIMATE KINASE 1, CHLOROPLASTIC"/>
    <property type="match status" value="1"/>
</dbReference>
<evidence type="ECO:0000256" key="7">
    <source>
        <dbReference type="ARBA" id="ARBA00022777"/>
    </source>
</evidence>
<evidence type="ECO:0000256" key="9">
    <source>
        <dbReference type="ARBA" id="ARBA00023141"/>
    </source>
</evidence>
<evidence type="ECO:0000256" key="2">
    <source>
        <dbReference type="ARBA" id="ARBA00006997"/>
    </source>
</evidence>
<dbReference type="InterPro" id="IPR031322">
    <property type="entry name" value="Shikimate/glucono_kinase"/>
</dbReference>
<proteinExistence type="inferred from homology"/>
<dbReference type="GO" id="GO:0009423">
    <property type="term" value="P:chorismate biosynthetic process"/>
    <property type="evidence" value="ECO:0007669"/>
    <property type="project" value="UniProtKB-UniRule"/>
</dbReference>
<dbReference type="InterPro" id="IPR023000">
    <property type="entry name" value="Shikimate_kinase_CS"/>
</dbReference>
<dbReference type="KEGG" id="lmur:CPS94_09150"/>
<dbReference type="PANTHER" id="PTHR21087">
    <property type="entry name" value="SHIKIMATE KINASE"/>
    <property type="match status" value="1"/>
</dbReference>
<evidence type="ECO:0000256" key="6">
    <source>
        <dbReference type="ARBA" id="ARBA00022741"/>
    </source>
</evidence>
<dbReference type="AlphaFoldDB" id="A0AAD0L2W4"/>
<evidence type="ECO:0000256" key="5">
    <source>
        <dbReference type="ARBA" id="ARBA00022679"/>
    </source>
</evidence>
<dbReference type="PRINTS" id="PR01100">
    <property type="entry name" value="SHIKIMTKNASE"/>
</dbReference>
<dbReference type="Pfam" id="PF01202">
    <property type="entry name" value="SKI"/>
    <property type="match status" value="1"/>
</dbReference>
<keyword evidence="6 11" id="KW-0547">Nucleotide-binding</keyword>
<dbReference type="SUPFAM" id="SSF52540">
    <property type="entry name" value="P-loop containing nucleoside triphosphate hydrolases"/>
    <property type="match status" value="1"/>
</dbReference>
<keyword evidence="11" id="KW-0963">Cytoplasm</keyword>
<feature type="binding site" evidence="11">
    <location>
        <position position="14"/>
    </location>
    <ligand>
        <name>Mg(2+)</name>
        <dbReference type="ChEBI" id="CHEBI:18420"/>
    </ligand>
</feature>
<evidence type="ECO:0000313" key="12">
    <source>
        <dbReference type="EMBL" id="AWZ39077.1"/>
    </source>
</evidence>
<evidence type="ECO:0000256" key="8">
    <source>
        <dbReference type="ARBA" id="ARBA00022840"/>
    </source>
</evidence>
<feature type="binding site" evidence="11">
    <location>
        <position position="56"/>
    </location>
    <ligand>
        <name>substrate</name>
    </ligand>
</feature>
<dbReference type="Proteomes" id="UP000250153">
    <property type="component" value="Chromosome"/>
</dbReference>
<dbReference type="GO" id="GO:0005524">
    <property type="term" value="F:ATP binding"/>
    <property type="evidence" value="ECO:0007669"/>
    <property type="project" value="UniProtKB-UniRule"/>
</dbReference>
<protein>
    <recommendedName>
        <fullName evidence="3 11">Shikimate kinase</fullName>
        <shortName evidence="11">SK</shortName>
        <ecNumber evidence="3 11">2.7.1.71</ecNumber>
    </recommendedName>
</protein>
<keyword evidence="11" id="KW-0460">Magnesium</keyword>
<evidence type="ECO:0000313" key="13">
    <source>
        <dbReference type="EMBL" id="AWZ40048.1"/>
    </source>
</evidence>